<accession>R4KRE8</accession>
<evidence type="ECO:0008006" key="3">
    <source>
        <dbReference type="Google" id="ProtNLM"/>
    </source>
</evidence>
<protein>
    <recommendedName>
        <fullName evidence="3">Methyl-accepting chemotaxis protein</fullName>
    </recommendedName>
</protein>
<organism evidence="1 2">
    <name type="scientific">Desulfoscipio gibsoniae DSM 7213</name>
    <dbReference type="NCBI Taxonomy" id="767817"/>
    <lineage>
        <taxon>Bacteria</taxon>
        <taxon>Bacillati</taxon>
        <taxon>Bacillota</taxon>
        <taxon>Clostridia</taxon>
        <taxon>Eubacteriales</taxon>
        <taxon>Desulfallaceae</taxon>
        <taxon>Desulfoscipio</taxon>
    </lineage>
</organism>
<dbReference type="InterPro" id="IPR029151">
    <property type="entry name" value="Sensor-like_sf"/>
</dbReference>
<keyword evidence="2" id="KW-1185">Reference proteome</keyword>
<dbReference type="EMBL" id="CP003273">
    <property type="protein sequence ID" value="AGL02186.1"/>
    <property type="molecule type" value="Genomic_DNA"/>
</dbReference>
<proteinExistence type="predicted"/>
<dbReference type="HOGENOM" id="CLU_1388287_0_0_9"/>
<dbReference type="STRING" id="767817.Desgi_2785"/>
<dbReference type="AlphaFoldDB" id="R4KRE8"/>
<dbReference type="SUPFAM" id="SSF103190">
    <property type="entry name" value="Sensory domain-like"/>
    <property type="match status" value="1"/>
</dbReference>
<dbReference type="eggNOG" id="COG0840">
    <property type="taxonomic scope" value="Bacteria"/>
</dbReference>
<sequence length="196" mass="21615">MTEKLEHFAGFLPYVQQMMGVECTFGISDREKYIAYLPGKELVLPLKVGDPIKAGSMADKVITGGLQASNLVGKEVFGIPYMGIGIPIKDDNGKVIGSLVGGMPVTVEEDVNLLIARMTDDLKAFQSLIINIVATIQEYAETVNNLCNSAELLKSKMNAVNPIFEVIKDVHLESRVLVLMLLRKKIEDMLPSQKYR</sequence>
<name>R4KRE8_9FIRM</name>
<reference evidence="1 2" key="1">
    <citation type="submission" date="2012-01" db="EMBL/GenBank/DDBJ databases">
        <title>Complete sequence of Desulfotomaculum gibsoniae DSM 7213.</title>
        <authorList>
            <consortium name="US DOE Joint Genome Institute"/>
            <person name="Lucas S."/>
            <person name="Han J."/>
            <person name="Lapidus A."/>
            <person name="Cheng J.-F."/>
            <person name="Goodwin L."/>
            <person name="Pitluck S."/>
            <person name="Peters L."/>
            <person name="Ovchinnikova G."/>
            <person name="Teshima H."/>
            <person name="Detter J.C."/>
            <person name="Han C."/>
            <person name="Tapia R."/>
            <person name="Land M."/>
            <person name="Hauser L."/>
            <person name="Kyrpides N."/>
            <person name="Ivanova N."/>
            <person name="Pagani I."/>
            <person name="Parshina S."/>
            <person name="Plugge C."/>
            <person name="Muyzer G."/>
            <person name="Kuever J."/>
            <person name="Ivanova A."/>
            <person name="Nazina T."/>
            <person name="Klenk H.-P."/>
            <person name="Brambilla E."/>
            <person name="Spring S."/>
            <person name="Stams A.F."/>
            <person name="Woyke T."/>
        </authorList>
    </citation>
    <scope>NUCLEOTIDE SEQUENCE [LARGE SCALE GENOMIC DNA]</scope>
    <source>
        <strain evidence="1 2">DSM 7213</strain>
    </source>
</reference>
<dbReference type="KEGG" id="dgi:Desgi_2785"/>
<dbReference type="Proteomes" id="UP000013520">
    <property type="component" value="Chromosome"/>
</dbReference>
<evidence type="ECO:0000313" key="2">
    <source>
        <dbReference type="Proteomes" id="UP000013520"/>
    </source>
</evidence>
<gene>
    <name evidence="1" type="ORF">Desgi_2785</name>
</gene>
<evidence type="ECO:0000313" key="1">
    <source>
        <dbReference type="EMBL" id="AGL02186.1"/>
    </source>
</evidence>